<keyword evidence="3 8" id="KW-0479">Metal-binding</keyword>
<comment type="subcellular location">
    <subcellularLocation>
        <location evidence="8">Cytoplasm</location>
    </subcellularLocation>
</comment>
<keyword evidence="8" id="KW-0963">Cytoplasm</keyword>
<dbReference type="GO" id="GO:0008897">
    <property type="term" value="F:holo-[acyl-carrier-protein] synthase activity"/>
    <property type="evidence" value="ECO:0007669"/>
    <property type="project" value="UniProtKB-EC"/>
</dbReference>
<dbReference type="SUPFAM" id="SSF56214">
    <property type="entry name" value="4'-phosphopantetheinyl transferase"/>
    <property type="match status" value="1"/>
</dbReference>
<dbReference type="EMBL" id="JAEHNZ010000001">
    <property type="protein sequence ID" value="MBK0395399.1"/>
    <property type="molecule type" value="Genomic_DNA"/>
</dbReference>
<comment type="caution">
    <text evidence="10">The sequence shown here is derived from an EMBL/GenBank/DDBJ whole genome shotgun (WGS) entry which is preliminary data.</text>
</comment>
<evidence type="ECO:0000313" key="10">
    <source>
        <dbReference type="EMBL" id="MBK0395399.1"/>
    </source>
</evidence>
<keyword evidence="7 8" id="KW-0275">Fatty acid biosynthesis</keyword>
<dbReference type="InterPro" id="IPR008278">
    <property type="entry name" value="4-PPantetheinyl_Trfase_dom"/>
</dbReference>
<comment type="cofactor">
    <cofactor evidence="8">
        <name>Mg(2+)</name>
        <dbReference type="ChEBI" id="CHEBI:18420"/>
    </cofactor>
</comment>
<feature type="binding site" evidence="8">
    <location>
        <position position="8"/>
    </location>
    <ligand>
        <name>Mg(2+)</name>
        <dbReference type="ChEBI" id="CHEBI:18420"/>
    </ligand>
</feature>
<evidence type="ECO:0000256" key="2">
    <source>
        <dbReference type="ARBA" id="ARBA00022679"/>
    </source>
</evidence>
<dbReference type="GeneID" id="84906498"/>
<reference evidence="10 11" key="1">
    <citation type="journal article" date="2021" name="Pathogens">
        <title>Isolation and Characterization of Kingella bonacorsii sp. nov., A Novel Kingella Species Detected in a Stable Periodontitis Subject.</title>
        <authorList>
            <person name="Antezack A."/>
            <person name="Boxberger M."/>
            <person name="Rolland C."/>
            <person name="Monnet-Corti V."/>
            <person name="La Scola B."/>
        </authorList>
    </citation>
    <scope>NUCLEOTIDE SEQUENCE [LARGE SCALE GENOMIC DNA]</scope>
    <source>
        <strain evidence="10 11">Marseille-Q4569</strain>
    </source>
</reference>
<dbReference type="RefSeq" id="WP_003795433.1">
    <property type="nucleotide sequence ID" value="NZ_JAEHNZ010000001.1"/>
</dbReference>
<organism evidence="10 11">
    <name type="scientific">Kingella bonacorsii</name>
    <dbReference type="NCBI Taxonomy" id="2796361"/>
    <lineage>
        <taxon>Bacteria</taxon>
        <taxon>Pseudomonadati</taxon>
        <taxon>Pseudomonadota</taxon>
        <taxon>Betaproteobacteria</taxon>
        <taxon>Neisseriales</taxon>
        <taxon>Neisseriaceae</taxon>
        <taxon>Kingella</taxon>
    </lineage>
</organism>
<evidence type="ECO:0000256" key="7">
    <source>
        <dbReference type="ARBA" id="ARBA00023160"/>
    </source>
</evidence>
<dbReference type="Proteomes" id="UP000614058">
    <property type="component" value="Unassembled WGS sequence"/>
</dbReference>
<comment type="similarity">
    <text evidence="8">Belongs to the P-Pant transferase superfamily. AcpS family.</text>
</comment>
<dbReference type="EC" id="2.7.8.7" evidence="8"/>
<keyword evidence="1 8" id="KW-0444">Lipid biosynthesis</keyword>
<dbReference type="InterPro" id="IPR002582">
    <property type="entry name" value="ACPS"/>
</dbReference>
<accession>A0ABS1BQ82</accession>
<dbReference type="HAMAP" id="MF_00101">
    <property type="entry name" value="AcpS"/>
    <property type="match status" value="1"/>
</dbReference>
<keyword evidence="6 8" id="KW-0443">Lipid metabolism</keyword>
<evidence type="ECO:0000256" key="4">
    <source>
        <dbReference type="ARBA" id="ARBA00022832"/>
    </source>
</evidence>
<keyword evidence="4 8" id="KW-0276">Fatty acid metabolism</keyword>
<sequence>MIYGIGTDIVAVPRIAALHQRYGDALARRILTAQEWATYAAHAQPARFLAKRFAAKEAFAKAVGTGIREPVSLRFIGVAHDGLGKPVFACAPELAAWLAARGIARVHLSLSDEREQVVAFALAEAE</sequence>
<protein>
    <recommendedName>
        <fullName evidence="8">Holo-[acyl-carrier-protein] synthase</fullName>
        <shortName evidence="8">Holo-ACP synthase</shortName>
        <ecNumber evidence="8">2.7.8.7</ecNumber>
    </recommendedName>
    <alternativeName>
        <fullName evidence="8">4'-phosphopantetheinyl transferase AcpS</fullName>
    </alternativeName>
</protein>
<evidence type="ECO:0000256" key="6">
    <source>
        <dbReference type="ARBA" id="ARBA00023098"/>
    </source>
</evidence>
<evidence type="ECO:0000259" key="9">
    <source>
        <dbReference type="Pfam" id="PF01648"/>
    </source>
</evidence>
<dbReference type="Gene3D" id="3.90.470.20">
    <property type="entry name" value="4'-phosphopantetheinyl transferase domain"/>
    <property type="match status" value="1"/>
</dbReference>
<evidence type="ECO:0000313" key="11">
    <source>
        <dbReference type="Proteomes" id="UP000614058"/>
    </source>
</evidence>
<comment type="catalytic activity">
    <reaction evidence="8">
        <text>apo-[ACP] + CoA = holo-[ACP] + adenosine 3',5'-bisphosphate + H(+)</text>
        <dbReference type="Rhea" id="RHEA:12068"/>
        <dbReference type="Rhea" id="RHEA-COMP:9685"/>
        <dbReference type="Rhea" id="RHEA-COMP:9690"/>
        <dbReference type="ChEBI" id="CHEBI:15378"/>
        <dbReference type="ChEBI" id="CHEBI:29999"/>
        <dbReference type="ChEBI" id="CHEBI:57287"/>
        <dbReference type="ChEBI" id="CHEBI:58343"/>
        <dbReference type="ChEBI" id="CHEBI:64479"/>
        <dbReference type="EC" id="2.7.8.7"/>
    </reaction>
</comment>
<dbReference type="Pfam" id="PF01648">
    <property type="entry name" value="ACPS"/>
    <property type="match status" value="1"/>
</dbReference>
<evidence type="ECO:0000256" key="1">
    <source>
        <dbReference type="ARBA" id="ARBA00022516"/>
    </source>
</evidence>
<dbReference type="NCBIfam" id="TIGR00556">
    <property type="entry name" value="pantethn_trn"/>
    <property type="match status" value="1"/>
</dbReference>
<keyword evidence="2 8" id="KW-0808">Transferase</keyword>
<evidence type="ECO:0000256" key="5">
    <source>
        <dbReference type="ARBA" id="ARBA00022842"/>
    </source>
</evidence>
<keyword evidence="5 8" id="KW-0460">Magnesium</keyword>
<feature type="domain" description="4'-phosphopantetheinyl transferase" evidence="9">
    <location>
        <begin position="4"/>
        <end position="91"/>
    </location>
</feature>
<evidence type="ECO:0000256" key="8">
    <source>
        <dbReference type="HAMAP-Rule" id="MF_00101"/>
    </source>
</evidence>
<comment type="function">
    <text evidence="8">Transfers the 4'-phosphopantetheine moiety from coenzyme A to a Ser of acyl-carrier-protein.</text>
</comment>
<keyword evidence="11" id="KW-1185">Reference proteome</keyword>
<name>A0ABS1BQ82_9NEIS</name>
<dbReference type="InterPro" id="IPR004568">
    <property type="entry name" value="Ppantetheine-prot_Trfase_dom"/>
</dbReference>
<dbReference type="NCBIfam" id="TIGR00516">
    <property type="entry name" value="acpS"/>
    <property type="match status" value="1"/>
</dbReference>
<gene>
    <name evidence="8" type="primary">acpS</name>
    <name evidence="10" type="ORF">JDW22_02055</name>
</gene>
<proteinExistence type="inferred from homology"/>
<feature type="binding site" evidence="8">
    <location>
        <position position="57"/>
    </location>
    <ligand>
        <name>Mg(2+)</name>
        <dbReference type="ChEBI" id="CHEBI:18420"/>
    </ligand>
</feature>
<dbReference type="InterPro" id="IPR037143">
    <property type="entry name" value="4-PPantetheinyl_Trfase_dom_sf"/>
</dbReference>
<evidence type="ECO:0000256" key="3">
    <source>
        <dbReference type="ARBA" id="ARBA00022723"/>
    </source>
</evidence>